<name>A0A1H3R966_9ACTN</name>
<dbReference type="RefSeq" id="WP_090793335.1">
    <property type="nucleotide sequence ID" value="NZ_BOND01000008.1"/>
</dbReference>
<feature type="transmembrane region" description="Helical" evidence="1">
    <location>
        <begin position="91"/>
        <end position="110"/>
    </location>
</feature>
<evidence type="ECO:0000313" key="3">
    <source>
        <dbReference type="Proteomes" id="UP000199632"/>
    </source>
</evidence>
<dbReference type="Proteomes" id="UP000199632">
    <property type="component" value="Unassembled WGS sequence"/>
</dbReference>
<dbReference type="STRING" id="137265.SAMN05421684_3571"/>
<keyword evidence="1" id="KW-0472">Membrane</keyword>
<accession>A0A1H3R966</accession>
<feature type="transmembrane region" description="Helical" evidence="1">
    <location>
        <begin position="7"/>
        <end position="31"/>
    </location>
</feature>
<organism evidence="2 3">
    <name type="scientific">Asanoa ishikariensis</name>
    <dbReference type="NCBI Taxonomy" id="137265"/>
    <lineage>
        <taxon>Bacteria</taxon>
        <taxon>Bacillati</taxon>
        <taxon>Actinomycetota</taxon>
        <taxon>Actinomycetes</taxon>
        <taxon>Micromonosporales</taxon>
        <taxon>Micromonosporaceae</taxon>
        <taxon>Asanoa</taxon>
    </lineage>
</organism>
<proteinExistence type="predicted"/>
<keyword evidence="1" id="KW-1133">Transmembrane helix</keyword>
<reference evidence="3" key="1">
    <citation type="submission" date="2016-10" db="EMBL/GenBank/DDBJ databases">
        <authorList>
            <person name="Varghese N."/>
            <person name="Submissions S."/>
        </authorList>
    </citation>
    <scope>NUCLEOTIDE SEQUENCE [LARGE SCALE GENOMIC DNA]</scope>
    <source>
        <strain evidence="3">DSM 44718</strain>
    </source>
</reference>
<gene>
    <name evidence="2" type="ORF">SAMN05421684_3571</name>
</gene>
<evidence type="ECO:0000313" key="2">
    <source>
        <dbReference type="EMBL" id="SDZ21788.1"/>
    </source>
</evidence>
<keyword evidence="3" id="KW-1185">Reference proteome</keyword>
<sequence>MTFLKKLRVLAGVGAVAVYAWGLLHVGYAVMRAEDGGTGASPIEPCRAAGPGLASQVDGYAVGFLPLRFECRLSGGGAFTAPSVPGYVNPAAAVLALTAAGSAIVAYTFGRGK</sequence>
<dbReference type="EMBL" id="FNQB01000002">
    <property type="protein sequence ID" value="SDZ21788.1"/>
    <property type="molecule type" value="Genomic_DNA"/>
</dbReference>
<protein>
    <submittedName>
        <fullName evidence="2">Uncharacterized protein</fullName>
    </submittedName>
</protein>
<dbReference type="OrthoDB" id="3483677at2"/>
<evidence type="ECO:0000256" key="1">
    <source>
        <dbReference type="SAM" id="Phobius"/>
    </source>
</evidence>
<dbReference type="AlphaFoldDB" id="A0A1H3R966"/>
<keyword evidence="1" id="KW-0812">Transmembrane</keyword>